<dbReference type="Proteomes" id="UP000008044">
    <property type="component" value="Chromosome"/>
</dbReference>
<feature type="transmembrane region" description="Helical" evidence="9">
    <location>
        <begin position="290"/>
        <end position="311"/>
    </location>
</feature>
<dbReference type="OrthoDB" id="5843984at2"/>
<feature type="transmembrane region" description="Helical" evidence="9">
    <location>
        <begin position="332"/>
        <end position="354"/>
    </location>
</feature>
<dbReference type="NCBIfam" id="TIGR00410">
    <property type="entry name" value="lacE"/>
    <property type="match status" value="1"/>
</dbReference>
<evidence type="ECO:0000256" key="4">
    <source>
        <dbReference type="ARBA" id="ARBA00022597"/>
    </source>
</evidence>
<dbReference type="InterPro" id="IPR004501">
    <property type="entry name" value="PTS_EIIC_3"/>
</dbReference>
<evidence type="ECO:0000256" key="3">
    <source>
        <dbReference type="ARBA" id="ARBA00022475"/>
    </source>
</evidence>
<dbReference type="EMBL" id="CP003415">
    <property type="protein sequence ID" value="AFI91726.1"/>
    <property type="molecule type" value="Genomic_DNA"/>
</dbReference>
<dbReference type="KEGG" id="pec:W5S_3663"/>
<evidence type="ECO:0000256" key="6">
    <source>
        <dbReference type="ARBA" id="ARBA00022989"/>
    </source>
</evidence>
<evidence type="ECO:0000256" key="1">
    <source>
        <dbReference type="ARBA" id="ARBA00004651"/>
    </source>
</evidence>
<dbReference type="Proteomes" id="UP000269665">
    <property type="component" value="Unassembled WGS sequence"/>
</dbReference>
<evidence type="ECO:0000256" key="5">
    <source>
        <dbReference type="ARBA" id="ARBA00022692"/>
    </source>
</evidence>
<dbReference type="PANTHER" id="PTHR33989:SF4">
    <property type="entry name" value="PTS SYSTEM N,N'-DIACETYLCHITOBIOSE-SPECIFIC EIIC COMPONENT"/>
    <property type="match status" value="1"/>
</dbReference>
<organism evidence="11 14">
    <name type="scientific">Pectobacterium parmentieri</name>
    <dbReference type="NCBI Taxonomy" id="1905730"/>
    <lineage>
        <taxon>Bacteria</taxon>
        <taxon>Pseudomonadati</taxon>
        <taxon>Pseudomonadota</taxon>
        <taxon>Gammaproteobacteria</taxon>
        <taxon>Enterobacterales</taxon>
        <taxon>Pectobacteriaceae</taxon>
        <taxon>Pectobacterium</taxon>
    </lineage>
</organism>
<keyword evidence="6 9" id="KW-1133">Transmembrane helix</keyword>
<feature type="transmembrane region" description="Helical" evidence="9">
    <location>
        <begin position="113"/>
        <end position="133"/>
    </location>
</feature>
<dbReference type="PANTHER" id="PTHR33989">
    <property type="match status" value="1"/>
</dbReference>
<dbReference type="HOGENOM" id="CLU_029688_1_0_6"/>
<gene>
    <name evidence="11" type="ordered locus">W5S_3663</name>
    <name evidence="13" type="ORF">C5E00_12375</name>
    <name evidence="12" type="ORF">F6Q06_19505</name>
</gene>
<dbReference type="PROSITE" id="PS51105">
    <property type="entry name" value="PTS_EIIC_TYPE_3"/>
    <property type="match status" value="1"/>
</dbReference>
<dbReference type="GO" id="GO:0008982">
    <property type="term" value="F:protein-N(PI)-phosphohistidine-sugar phosphotransferase activity"/>
    <property type="evidence" value="ECO:0007669"/>
    <property type="project" value="UniProtKB-UniRule"/>
</dbReference>
<accession>A0A0H3I9W0</accession>
<evidence type="ECO:0000313" key="12">
    <source>
        <dbReference type="EMBL" id="MBI0556653.1"/>
    </source>
</evidence>
<reference evidence="11 14" key="1">
    <citation type="journal article" date="2012" name="J. Bacteriol.">
        <title>Genome sequence of Pectobacterium sp. strain SCC3193.</title>
        <authorList>
            <person name="Koskinen J.P."/>
            <person name="Laine P."/>
            <person name="Niemi O."/>
            <person name="Nykyri J."/>
            <person name="Harjunpaa H."/>
            <person name="Auvinen P."/>
            <person name="Paulin L."/>
            <person name="Pirhonen M."/>
            <person name="Palva T."/>
            <person name="Holm L."/>
        </authorList>
    </citation>
    <scope>NUCLEOTIDE SEQUENCE [LARGE SCALE GENOMIC DNA]</scope>
    <source>
        <strain evidence="11 14">SCC3193</strain>
    </source>
</reference>
<dbReference type="KEGG" id="ppar:A8F97_00990"/>
<evidence type="ECO:0000256" key="7">
    <source>
        <dbReference type="ARBA" id="ARBA00023136"/>
    </source>
</evidence>
<feature type="transmembrane region" description="Helical" evidence="9">
    <location>
        <begin position="396"/>
        <end position="417"/>
    </location>
</feature>
<evidence type="ECO:0000313" key="14">
    <source>
        <dbReference type="Proteomes" id="UP000008044"/>
    </source>
</evidence>
<dbReference type="Pfam" id="PF02378">
    <property type="entry name" value="PTS_EIIC"/>
    <property type="match status" value="1"/>
</dbReference>
<protein>
    <recommendedName>
        <fullName evidence="8">Permease IIC component</fullName>
    </recommendedName>
</protein>
<dbReference type="GO" id="GO:0009401">
    <property type="term" value="P:phosphoenolpyruvate-dependent sugar phosphotransferase system"/>
    <property type="evidence" value="ECO:0007669"/>
    <property type="project" value="InterPro"/>
</dbReference>
<proteinExistence type="predicted"/>
<feature type="domain" description="PTS EIIC type-3" evidence="10">
    <location>
        <begin position="10"/>
        <end position="416"/>
    </location>
</feature>
<keyword evidence="4 8" id="KW-0762">Sugar transport</keyword>
<keyword evidence="3 8" id="KW-1003">Cell membrane</keyword>
<dbReference type="InterPro" id="IPR003352">
    <property type="entry name" value="PTS_EIIC"/>
</dbReference>
<dbReference type="PIRSF" id="PIRSF006351">
    <property type="entry name" value="PTS_EIIC-Cellobiose"/>
    <property type="match status" value="1"/>
</dbReference>
<dbReference type="EMBL" id="PSZG01000001">
    <property type="protein sequence ID" value="RKO77523.1"/>
    <property type="molecule type" value="Genomic_DNA"/>
</dbReference>
<comment type="subcellular location">
    <subcellularLocation>
        <location evidence="1">Cell membrane</location>
        <topology evidence="1">Multi-pass membrane protein</topology>
    </subcellularLocation>
</comment>
<keyword evidence="2 8" id="KW-0813">Transport</keyword>
<dbReference type="Proteomes" id="UP001194579">
    <property type="component" value="Unassembled WGS sequence"/>
</dbReference>
<feature type="transmembrane region" description="Helical" evidence="9">
    <location>
        <begin position="33"/>
        <end position="51"/>
    </location>
</feature>
<feature type="transmembrane region" description="Helical" evidence="9">
    <location>
        <begin position="186"/>
        <end position="210"/>
    </location>
</feature>
<feature type="transmembrane region" description="Helical" evidence="9">
    <location>
        <begin position="145"/>
        <end position="166"/>
    </location>
</feature>
<evidence type="ECO:0000256" key="2">
    <source>
        <dbReference type="ARBA" id="ARBA00022448"/>
    </source>
</evidence>
<dbReference type="GeneID" id="45848026"/>
<dbReference type="PATRIC" id="fig|1166016.3.peg.3722"/>
<reference evidence="12" key="5">
    <citation type="submission" date="2024-05" db="EMBL/GenBank/DDBJ databases">
        <title>Identification of Pectobacterium versatile causing blackleg of potato from New York State with a whole genome sequencing approach.</title>
        <authorList>
            <person name="Ma X."/>
            <person name="Swingle B."/>
        </authorList>
    </citation>
    <scope>NUCLEOTIDE SEQUENCE</scope>
    <source>
        <strain evidence="12">NY1588A</strain>
    </source>
</reference>
<dbReference type="GO" id="GO:0005886">
    <property type="term" value="C:plasma membrane"/>
    <property type="evidence" value="ECO:0007669"/>
    <property type="project" value="UniProtKB-SubCell"/>
</dbReference>
<dbReference type="EMBL" id="WABS01000050">
    <property type="protein sequence ID" value="MBI0556653.1"/>
    <property type="molecule type" value="Genomic_DNA"/>
</dbReference>
<reference evidence="11" key="2">
    <citation type="submission" date="2012-03" db="EMBL/GenBank/DDBJ databases">
        <authorList>
            <person name="Koskinen P."/>
            <person name="Laine P."/>
            <person name="Niemi O."/>
            <person name="Nykyri J."/>
            <person name="Harjunpaa H."/>
            <person name="Auvinen P."/>
            <person name="Paulin L."/>
            <person name="Pirhonen M."/>
            <person name="Palva T."/>
            <person name="Holm L."/>
        </authorList>
    </citation>
    <scope>NUCLEOTIDE SEQUENCE</scope>
    <source>
        <strain evidence="11">SCC3193</strain>
    </source>
</reference>
<evidence type="ECO:0000313" key="13">
    <source>
        <dbReference type="EMBL" id="RKO77523.1"/>
    </source>
</evidence>
<evidence type="ECO:0000313" key="15">
    <source>
        <dbReference type="Proteomes" id="UP000269665"/>
    </source>
</evidence>
<evidence type="ECO:0000256" key="8">
    <source>
        <dbReference type="PIRNR" id="PIRNR006351"/>
    </source>
</evidence>
<evidence type="ECO:0000259" key="10">
    <source>
        <dbReference type="PROSITE" id="PS51105"/>
    </source>
</evidence>
<reference evidence="16" key="4">
    <citation type="submission" date="2023-07" db="EMBL/GenBank/DDBJ databases">
        <title>Identification of Pectobacterium versatile causing blackleg of potato from New York State with a whole genome sequencing approach.</title>
        <authorList>
            <person name="Ma X."/>
            <person name="Swingle B."/>
        </authorList>
    </citation>
    <scope>NUCLEOTIDE SEQUENCE [LARGE SCALE GENOMIC DNA]</scope>
    <source>
        <strain evidence="16">NY1588A</strain>
    </source>
</reference>
<name>A0A0H3I9W0_PECPM</name>
<dbReference type="OMA" id="FLACNYD"/>
<keyword evidence="5 9" id="KW-0812">Transmembrane</keyword>
<dbReference type="STRING" id="1905730.W5S_3663"/>
<reference evidence="13 15" key="3">
    <citation type="journal article" date="2018" name="BMC Genomics">
        <title>High genomic variability in the plant pathogenic bacterium Pectobacterium parmentieri deciphered from de novo assembled complete genomes.</title>
        <authorList>
            <person name="Zoledowska S."/>
            <person name="Motyka-Pomagruk A."/>
            <person name="Sledz W."/>
            <person name="Mengoni A."/>
            <person name="Lojkowska E."/>
        </authorList>
    </citation>
    <scope>NUCLEOTIDE SEQUENCE [LARGE SCALE GENOMIC DNA]</scope>
    <source>
        <strain evidence="13 15">IFB5626</strain>
    </source>
</reference>
<dbReference type="RefSeq" id="WP_014701184.1">
    <property type="nucleotide sequence ID" value="NC_017845.1"/>
</dbReference>
<dbReference type="InterPro" id="IPR051088">
    <property type="entry name" value="PTS_Sugar-EIIC/EIIB"/>
</dbReference>
<evidence type="ECO:0000313" key="11">
    <source>
        <dbReference type="EMBL" id="AFI91726.1"/>
    </source>
</evidence>
<dbReference type="InterPro" id="IPR004796">
    <property type="entry name" value="PTS_IIC_cello"/>
</dbReference>
<feature type="transmembrane region" description="Helical" evidence="9">
    <location>
        <begin position="80"/>
        <end position="101"/>
    </location>
</feature>
<sequence>MLFNNFSAFLERWLMPVAEVISRQPHLMSVRNGMVYSLPFTIVGSFFLVLASPPVDPDTLNQGAFYAPFLMAWYNFSQDYHQYLIVPYTMTMKILSIFVVLGISYSMAGYKKLHPFTSAINALASFFIVTAGFSDTNLSTEYFGGQGLVTAIMVGLISIELTAFFIRRNITLKLPNGVPEAIAESFNALIPLTVNVLLWWGLTITSVVAFDKSLPALIFSFVSPALSGVDNGFFMTLAFGLGQLFWFLGIHDTATVWPILDPLGQSNILLNAQNYATGQPLTGVLTDQFWGSYIAIGGSGSTLVFVFMLAMSKAKHLKQIGRLGLIPSLFNINEPVIFGLPIFLNPILFVPFVLAPMVNTALAYTAINFDLIGHSFVSIPWSTPSFLSGPLSTLDYRAGILVAFLMILDAFIYYPFFKILEKQQIKQESATE</sequence>
<comment type="function">
    <text evidence="8">The phosphoenolpyruvate-dependent sugar phosphotransferase system (PTS), a major carbohydrate active -transport system, catalyzes the phosphorylation of incoming sugar substrates concomitant with their translocation across the cell membrane.</text>
</comment>
<evidence type="ECO:0000256" key="9">
    <source>
        <dbReference type="SAM" id="Phobius"/>
    </source>
</evidence>
<dbReference type="AlphaFoldDB" id="A0A0H3I9W0"/>
<keyword evidence="7 8" id="KW-0472">Membrane</keyword>
<keyword evidence="16" id="KW-1185">Reference proteome</keyword>
<dbReference type="eggNOG" id="COG1455">
    <property type="taxonomic scope" value="Bacteria"/>
</dbReference>
<evidence type="ECO:0000313" key="16">
    <source>
        <dbReference type="Proteomes" id="UP001194579"/>
    </source>
</evidence>